<evidence type="ECO:0000256" key="4">
    <source>
        <dbReference type="ARBA" id="ARBA00022737"/>
    </source>
</evidence>
<protein>
    <recommendedName>
        <fullName evidence="12">C2H2-type domain-containing protein</fullName>
    </recommendedName>
</protein>
<organism evidence="13 14">
    <name type="scientific">Bugula neritina</name>
    <name type="common">Brown bryozoan</name>
    <name type="synonym">Sertularia neritina</name>
    <dbReference type="NCBI Taxonomy" id="10212"/>
    <lineage>
        <taxon>Eukaryota</taxon>
        <taxon>Metazoa</taxon>
        <taxon>Spiralia</taxon>
        <taxon>Lophotrochozoa</taxon>
        <taxon>Bryozoa</taxon>
        <taxon>Gymnolaemata</taxon>
        <taxon>Cheilostomatida</taxon>
        <taxon>Flustrina</taxon>
        <taxon>Buguloidea</taxon>
        <taxon>Bugulidae</taxon>
        <taxon>Bugula</taxon>
    </lineage>
</organism>
<evidence type="ECO:0000313" key="14">
    <source>
        <dbReference type="Proteomes" id="UP000593567"/>
    </source>
</evidence>
<dbReference type="Proteomes" id="UP000593567">
    <property type="component" value="Unassembled WGS sequence"/>
</dbReference>
<evidence type="ECO:0000256" key="7">
    <source>
        <dbReference type="ARBA" id="ARBA00023015"/>
    </source>
</evidence>
<dbReference type="SMART" id="SM00355">
    <property type="entry name" value="ZnF_C2H2"/>
    <property type="match status" value="4"/>
</dbReference>
<dbReference type="SUPFAM" id="SSF57667">
    <property type="entry name" value="beta-beta-alpha zinc fingers"/>
    <property type="match status" value="2"/>
</dbReference>
<dbReference type="GO" id="GO:0003677">
    <property type="term" value="F:DNA binding"/>
    <property type="evidence" value="ECO:0007669"/>
    <property type="project" value="UniProtKB-KW"/>
</dbReference>
<dbReference type="FunFam" id="3.30.160.60:FF:001228">
    <property type="entry name" value="Zinc finger protein 236"/>
    <property type="match status" value="1"/>
</dbReference>
<keyword evidence="6" id="KW-0862">Zinc</keyword>
<dbReference type="GO" id="GO:0010468">
    <property type="term" value="P:regulation of gene expression"/>
    <property type="evidence" value="ECO:0007669"/>
    <property type="project" value="TreeGrafter"/>
</dbReference>
<name>A0A7J7IWB0_BUGNE</name>
<feature type="domain" description="C2H2-type" evidence="12">
    <location>
        <begin position="223"/>
        <end position="250"/>
    </location>
</feature>
<accession>A0A7J7IWB0</accession>
<dbReference type="OrthoDB" id="40579at2759"/>
<dbReference type="InterPro" id="IPR050331">
    <property type="entry name" value="Zinc_finger"/>
</dbReference>
<proteinExistence type="inferred from homology"/>
<evidence type="ECO:0000313" key="13">
    <source>
        <dbReference type="EMBL" id="KAF6017847.1"/>
    </source>
</evidence>
<dbReference type="PANTHER" id="PTHR16515:SF49">
    <property type="entry name" value="GASTRULA ZINC FINGER PROTEIN XLCGF49.1-LIKE-RELATED"/>
    <property type="match status" value="1"/>
</dbReference>
<evidence type="ECO:0000256" key="8">
    <source>
        <dbReference type="ARBA" id="ARBA00023125"/>
    </source>
</evidence>
<dbReference type="FunFam" id="3.30.160.60:FF:000634">
    <property type="entry name" value="Zinc finger X-chromosomal protein"/>
    <property type="match status" value="1"/>
</dbReference>
<dbReference type="PROSITE" id="PS00028">
    <property type="entry name" value="ZINC_FINGER_C2H2_1"/>
    <property type="match status" value="4"/>
</dbReference>
<evidence type="ECO:0000256" key="6">
    <source>
        <dbReference type="ARBA" id="ARBA00022833"/>
    </source>
</evidence>
<keyword evidence="10" id="KW-0539">Nucleus</keyword>
<evidence type="ECO:0000256" key="11">
    <source>
        <dbReference type="PROSITE-ProRule" id="PRU00042"/>
    </source>
</evidence>
<dbReference type="GO" id="GO:0005634">
    <property type="term" value="C:nucleus"/>
    <property type="evidence" value="ECO:0007669"/>
    <property type="project" value="UniProtKB-SubCell"/>
</dbReference>
<reference evidence="13" key="1">
    <citation type="submission" date="2020-06" db="EMBL/GenBank/DDBJ databases">
        <title>Draft genome of Bugula neritina, a colonial animal packing powerful symbionts and potential medicines.</title>
        <authorList>
            <person name="Rayko M."/>
        </authorList>
    </citation>
    <scope>NUCLEOTIDE SEQUENCE [LARGE SCALE GENOMIC DNA]</scope>
    <source>
        <strain evidence="13">Kwan_BN1</strain>
    </source>
</reference>
<keyword evidence="4" id="KW-0677">Repeat</keyword>
<keyword evidence="3" id="KW-0479">Metal-binding</keyword>
<gene>
    <name evidence="13" type="ORF">EB796_023830</name>
</gene>
<evidence type="ECO:0000256" key="2">
    <source>
        <dbReference type="ARBA" id="ARBA00006991"/>
    </source>
</evidence>
<feature type="domain" description="C2H2-type" evidence="12">
    <location>
        <begin position="253"/>
        <end position="280"/>
    </location>
</feature>
<comment type="subcellular location">
    <subcellularLocation>
        <location evidence="1">Nucleus</location>
    </subcellularLocation>
</comment>
<keyword evidence="8" id="KW-0238">DNA-binding</keyword>
<dbReference type="EMBL" id="VXIV02003354">
    <property type="protein sequence ID" value="KAF6017847.1"/>
    <property type="molecule type" value="Genomic_DNA"/>
</dbReference>
<dbReference type="GO" id="GO:0008270">
    <property type="term" value="F:zinc ion binding"/>
    <property type="evidence" value="ECO:0007669"/>
    <property type="project" value="UniProtKB-KW"/>
</dbReference>
<dbReference type="PROSITE" id="PS50157">
    <property type="entry name" value="ZINC_FINGER_C2H2_2"/>
    <property type="match status" value="4"/>
</dbReference>
<dbReference type="PANTHER" id="PTHR16515">
    <property type="entry name" value="PR DOMAIN ZINC FINGER PROTEIN"/>
    <property type="match status" value="1"/>
</dbReference>
<evidence type="ECO:0000256" key="3">
    <source>
        <dbReference type="ARBA" id="ARBA00022723"/>
    </source>
</evidence>
<dbReference type="Pfam" id="PF00096">
    <property type="entry name" value="zf-C2H2"/>
    <property type="match status" value="4"/>
</dbReference>
<dbReference type="AlphaFoldDB" id="A0A7J7IWB0"/>
<dbReference type="Gene3D" id="3.30.160.60">
    <property type="entry name" value="Classic Zinc Finger"/>
    <property type="match status" value="3"/>
</dbReference>
<keyword evidence="14" id="KW-1185">Reference proteome</keyword>
<sequence length="319" mass="35798">MLTELTLSADPSLTLLYVVAQKDRWQQREYRTDDADSLVTSNYSTEQKLGKFETAEGLSYFYQLQLLAQQQEIERLATANKMAGMFLPGPLLAGLAGYPQLPLLPTLQTPLPTSLPPSPQICGFPLPSYLRGRSNLLMATHRPSESCLDFSNKHSSSCIKAAPLKRYRCEECGKAFSRSNTLITHQRIHSGEKPFKCNSCGRAFRQPGNLTRHQLTHTAAKPYVCVTCGKAFNRSSNLHTHMRIHENRVASCHLCFLCGKSFTFSSELNLHLYSHVGVSSTSSLSRVQNVEQLKVTNHDNNIFLMLSIHEKTFYLSLVI</sequence>
<evidence type="ECO:0000256" key="5">
    <source>
        <dbReference type="ARBA" id="ARBA00022771"/>
    </source>
</evidence>
<keyword evidence="7" id="KW-0805">Transcription regulation</keyword>
<comment type="caution">
    <text evidence="13">The sequence shown here is derived from an EMBL/GenBank/DDBJ whole genome shotgun (WGS) entry which is preliminary data.</text>
</comment>
<keyword evidence="9" id="KW-0804">Transcription</keyword>
<dbReference type="InterPro" id="IPR036236">
    <property type="entry name" value="Znf_C2H2_sf"/>
</dbReference>
<comment type="similarity">
    <text evidence="2">Belongs to the krueppel C2H2-type zinc-finger protein family.</text>
</comment>
<evidence type="ECO:0000256" key="10">
    <source>
        <dbReference type="ARBA" id="ARBA00023242"/>
    </source>
</evidence>
<keyword evidence="5 11" id="KW-0863">Zinc-finger</keyword>
<dbReference type="FunFam" id="3.30.160.60:FF:000478">
    <property type="entry name" value="Zinc finger protein 133"/>
    <property type="match status" value="1"/>
</dbReference>
<dbReference type="InterPro" id="IPR013087">
    <property type="entry name" value="Znf_C2H2_type"/>
</dbReference>
<evidence type="ECO:0000256" key="9">
    <source>
        <dbReference type="ARBA" id="ARBA00023163"/>
    </source>
</evidence>
<feature type="domain" description="C2H2-type" evidence="12">
    <location>
        <begin position="167"/>
        <end position="194"/>
    </location>
</feature>
<evidence type="ECO:0000256" key="1">
    <source>
        <dbReference type="ARBA" id="ARBA00004123"/>
    </source>
</evidence>
<evidence type="ECO:0000259" key="12">
    <source>
        <dbReference type="PROSITE" id="PS50157"/>
    </source>
</evidence>
<feature type="domain" description="C2H2-type" evidence="12">
    <location>
        <begin position="195"/>
        <end position="222"/>
    </location>
</feature>